<protein>
    <submittedName>
        <fullName evidence="1">Uncharacterized protein</fullName>
    </submittedName>
</protein>
<proteinExistence type="predicted"/>
<gene>
    <name evidence="1" type="ORF">BJ508DRAFT_336017</name>
</gene>
<dbReference type="EMBL" id="ML119927">
    <property type="protein sequence ID" value="RPA71460.1"/>
    <property type="molecule type" value="Genomic_DNA"/>
</dbReference>
<evidence type="ECO:0000313" key="2">
    <source>
        <dbReference type="Proteomes" id="UP000275078"/>
    </source>
</evidence>
<dbReference type="Proteomes" id="UP000275078">
    <property type="component" value="Unassembled WGS sequence"/>
</dbReference>
<name>A0A3N4HHD2_ASCIM</name>
<dbReference type="AlphaFoldDB" id="A0A3N4HHD2"/>
<sequence>MSTTATPTYLYFVIATTREKKDKRNDTREKTLGVFESLEKANNLAITFAQKKYEKLYSGDWSFMDKAVNNKWETGIFYDELGCFKMKSAPGNYNSKTSEWSLKVSVHAHKVKLNKPIRTSKKAVASNHNADIETAVGAVAQASVAPSKRPAPEETKPEMTGEIAYVSKVVLYELSVHQEWFDPDNEDYDPEPIHTYSDTTYFASEKAARVAFKETLGNLVEDYPIEEADLWVFDGRLPEWDDVGDLELGSPASATEMKVTKKAIDVVFRNTPIKGKPEGNVETLNCSTIQVADWDGTVKDYHRIVTMANALKKGNGPVQKRQKVSASKVTAR</sequence>
<reference evidence="1 2" key="1">
    <citation type="journal article" date="2018" name="Nat. Ecol. Evol.">
        <title>Pezizomycetes genomes reveal the molecular basis of ectomycorrhizal truffle lifestyle.</title>
        <authorList>
            <person name="Murat C."/>
            <person name="Payen T."/>
            <person name="Noel B."/>
            <person name="Kuo A."/>
            <person name="Morin E."/>
            <person name="Chen J."/>
            <person name="Kohler A."/>
            <person name="Krizsan K."/>
            <person name="Balestrini R."/>
            <person name="Da Silva C."/>
            <person name="Montanini B."/>
            <person name="Hainaut M."/>
            <person name="Levati E."/>
            <person name="Barry K.W."/>
            <person name="Belfiori B."/>
            <person name="Cichocki N."/>
            <person name="Clum A."/>
            <person name="Dockter R.B."/>
            <person name="Fauchery L."/>
            <person name="Guy J."/>
            <person name="Iotti M."/>
            <person name="Le Tacon F."/>
            <person name="Lindquist E.A."/>
            <person name="Lipzen A."/>
            <person name="Malagnac F."/>
            <person name="Mello A."/>
            <person name="Molinier V."/>
            <person name="Miyauchi S."/>
            <person name="Poulain J."/>
            <person name="Riccioni C."/>
            <person name="Rubini A."/>
            <person name="Sitrit Y."/>
            <person name="Splivallo R."/>
            <person name="Traeger S."/>
            <person name="Wang M."/>
            <person name="Zifcakova L."/>
            <person name="Wipf D."/>
            <person name="Zambonelli A."/>
            <person name="Paolocci F."/>
            <person name="Nowrousian M."/>
            <person name="Ottonello S."/>
            <person name="Baldrian P."/>
            <person name="Spatafora J.W."/>
            <person name="Henrissat B."/>
            <person name="Nagy L.G."/>
            <person name="Aury J.M."/>
            <person name="Wincker P."/>
            <person name="Grigoriev I.V."/>
            <person name="Bonfante P."/>
            <person name="Martin F.M."/>
        </authorList>
    </citation>
    <scope>NUCLEOTIDE SEQUENCE [LARGE SCALE GENOMIC DNA]</scope>
    <source>
        <strain evidence="1 2">RN42</strain>
    </source>
</reference>
<organism evidence="1 2">
    <name type="scientific">Ascobolus immersus RN42</name>
    <dbReference type="NCBI Taxonomy" id="1160509"/>
    <lineage>
        <taxon>Eukaryota</taxon>
        <taxon>Fungi</taxon>
        <taxon>Dikarya</taxon>
        <taxon>Ascomycota</taxon>
        <taxon>Pezizomycotina</taxon>
        <taxon>Pezizomycetes</taxon>
        <taxon>Pezizales</taxon>
        <taxon>Ascobolaceae</taxon>
        <taxon>Ascobolus</taxon>
    </lineage>
</organism>
<evidence type="ECO:0000313" key="1">
    <source>
        <dbReference type="EMBL" id="RPA71460.1"/>
    </source>
</evidence>
<keyword evidence="2" id="KW-1185">Reference proteome</keyword>
<accession>A0A3N4HHD2</accession>